<dbReference type="EMBL" id="LSSL01004755">
    <property type="protein sequence ID" value="OLY79232.1"/>
    <property type="molecule type" value="Genomic_DNA"/>
</dbReference>
<dbReference type="FunFam" id="3.30.160.60:FF:001732">
    <property type="entry name" value="Zgc:162936"/>
    <property type="match status" value="1"/>
</dbReference>
<evidence type="ECO:0000313" key="9">
    <source>
        <dbReference type="EMBL" id="OLY79232.1"/>
    </source>
</evidence>
<accession>A0A1R0GQR2</accession>
<keyword evidence="2" id="KW-0479">Metal-binding</keyword>
<dbReference type="STRING" id="133383.A0A1R0GQR2"/>
<keyword evidence="3" id="KW-0677">Repeat</keyword>
<dbReference type="SMART" id="SM00355">
    <property type="entry name" value="ZnF_C2H2"/>
    <property type="match status" value="3"/>
</dbReference>
<evidence type="ECO:0000259" key="8">
    <source>
        <dbReference type="PROSITE" id="PS50157"/>
    </source>
</evidence>
<proteinExistence type="predicted"/>
<dbReference type="Proteomes" id="UP000187455">
    <property type="component" value="Unassembled WGS sequence"/>
</dbReference>
<dbReference type="Pfam" id="PF00096">
    <property type="entry name" value="zf-C2H2"/>
    <property type="match status" value="1"/>
</dbReference>
<dbReference type="GO" id="GO:0005694">
    <property type="term" value="C:chromosome"/>
    <property type="evidence" value="ECO:0007669"/>
    <property type="project" value="UniProtKB-ARBA"/>
</dbReference>
<evidence type="ECO:0000256" key="2">
    <source>
        <dbReference type="ARBA" id="ARBA00022723"/>
    </source>
</evidence>
<evidence type="ECO:0000256" key="7">
    <source>
        <dbReference type="PROSITE-ProRule" id="PRU00042"/>
    </source>
</evidence>
<dbReference type="GO" id="GO:0000981">
    <property type="term" value="F:DNA-binding transcription factor activity, RNA polymerase II-specific"/>
    <property type="evidence" value="ECO:0007669"/>
    <property type="project" value="TreeGrafter"/>
</dbReference>
<dbReference type="PROSITE" id="PS50157">
    <property type="entry name" value="ZINC_FINGER_C2H2_2"/>
    <property type="match status" value="3"/>
</dbReference>
<keyword evidence="6" id="KW-0539">Nucleus</keyword>
<feature type="domain" description="C2H2-type" evidence="8">
    <location>
        <begin position="430"/>
        <end position="457"/>
    </location>
</feature>
<evidence type="ECO:0000256" key="3">
    <source>
        <dbReference type="ARBA" id="ARBA00022737"/>
    </source>
</evidence>
<dbReference type="Gene3D" id="3.30.160.60">
    <property type="entry name" value="Classic Zinc Finger"/>
    <property type="match status" value="3"/>
</dbReference>
<dbReference type="FunFam" id="3.30.160.60:FF:000145">
    <property type="entry name" value="Zinc finger protein 574"/>
    <property type="match status" value="1"/>
</dbReference>
<evidence type="ECO:0000256" key="6">
    <source>
        <dbReference type="ARBA" id="ARBA00023242"/>
    </source>
</evidence>
<dbReference type="PANTHER" id="PTHR23235">
    <property type="entry name" value="KRUEPPEL-LIKE TRANSCRIPTION FACTOR"/>
    <property type="match status" value="1"/>
</dbReference>
<keyword evidence="5" id="KW-0862">Zinc</keyword>
<gene>
    <name evidence="9" type="ORF">AYI68_g6704</name>
</gene>
<dbReference type="SUPFAM" id="SSF57667">
    <property type="entry name" value="beta-beta-alpha zinc fingers"/>
    <property type="match status" value="1"/>
</dbReference>
<dbReference type="OrthoDB" id="8922241at2759"/>
<keyword evidence="4 7" id="KW-0863">Zinc-finger</keyword>
<dbReference type="PROSITE" id="PS00028">
    <property type="entry name" value="ZINC_FINGER_C2H2_1"/>
    <property type="match status" value="2"/>
</dbReference>
<evidence type="ECO:0000313" key="10">
    <source>
        <dbReference type="Proteomes" id="UP000187455"/>
    </source>
</evidence>
<protein>
    <submittedName>
        <fullName evidence="9">Transcriptional regulator prz1</fullName>
    </submittedName>
</protein>
<dbReference type="InterPro" id="IPR013087">
    <property type="entry name" value="Znf_C2H2_type"/>
</dbReference>
<dbReference type="GO" id="GO:0000978">
    <property type="term" value="F:RNA polymerase II cis-regulatory region sequence-specific DNA binding"/>
    <property type="evidence" value="ECO:0007669"/>
    <property type="project" value="TreeGrafter"/>
</dbReference>
<dbReference type="InterPro" id="IPR036236">
    <property type="entry name" value="Znf_C2H2_sf"/>
</dbReference>
<feature type="domain" description="C2H2-type" evidence="8">
    <location>
        <begin position="402"/>
        <end position="429"/>
    </location>
</feature>
<comment type="subcellular location">
    <subcellularLocation>
        <location evidence="1">Nucleus</location>
    </subcellularLocation>
</comment>
<name>A0A1R0GQR2_9FUNG</name>
<sequence length="460" mass="52305">MEDTRVYNSGTGIPTEQDIITSQGVNGLYINTNLGLDHEIPSRSAPFNRTFFQNNFILFDDNADICRSAGLIDYTKGNGQKLDFSLGCDFLEPNNSGRKHTNDSKLDCTNFLFQSNQKPSQNLDFSYSRDGVPINFDNRNLSAINNTLGSINMNSHPLNYLNVDGGQNVIYTEKQDFVLKDVLLDQLAKDNLNNSFSAMPELIPPFIGAGLQLGENMIYQNQINVVNQNLSSSRTGIQRCSTNEPRKNFDFGFLGDDKNSVINSNVYNVFDKSPTNSQATSQSSQSFNSLLYNSGMSERLVKIPDRPLSADKFRNNNEQTMKNIFSFNNQIYNEIQPEIHSISQIKTINSNFQDLKSSEQKSRHRSRKDQIFVCPYSGCTNTYQKINFLRSHIKTHTNYRPFKCEYCNFAFARKHDLKRHTRIHTGDKPHKCAHCERSFSRTDALSRHLFFGPCSKPSDA</sequence>
<dbReference type="GO" id="GO:0045893">
    <property type="term" value="P:positive regulation of DNA-templated transcription"/>
    <property type="evidence" value="ECO:0007669"/>
    <property type="project" value="UniProtKB-ARBA"/>
</dbReference>
<dbReference type="GO" id="GO:0008270">
    <property type="term" value="F:zinc ion binding"/>
    <property type="evidence" value="ECO:0007669"/>
    <property type="project" value="UniProtKB-KW"/>
</dbReference>
<dbReference type="GO" id="GO:0005634">
    <property type="term" value="C:nucleus"/>
    <property type="evidence" value="ECO:0007669"/>
    <property type="project" value="UniProtKB-SubCell"/>
</dbReference>
<dbReference type="AlphaFoldDB" id="A0A1R0GQR2"/>
<keyword evidence="10" id="KW-1185">Reference proteome</keyword>
<comment type="caution">
    <text evidence="9">The sequence shown here is derived from an EMBL/GenBank/DDBJ whole genome shotgun (WGS) entry which is preliminary data.</text>
</comment>
<evidence type="ECO:0000256" key="5">
    <source>
        <dbReference type="ARBA" id="ARBA00022833"/>
    </source>
</evidence>
<feature type="domain" description="C2H2-type" evidence="8">
    <location>
        <begin position="372"/>
        <end position="401"/>
    </location>
</feature>
<dbReference type="PANTHER" id="PTHR23235:SF120">
    <property type="entry name" value="KRUPPEL-LIKE FACTOR 15"/>
    <property type="match status" value="1"/>
</dbReference>
<reference evidence="9 10" key="1">
    <citation type="journal article" date="2016" name="Mol. Biol. Evol.">
        <title>Genome-Wide Survey of Gut Fungi (Harpellales) Reveals the First Horizontally Transferred Ubiquitin Gene from a Mosquito Host.</title>
        <authorList>
            <person name="Wang Y."/>
            <person name="White M.M."/>
            <person name="Kvist S."/>
            <person name="Moncalvo J.M."/>
        </authorList>
    </citation>
    <scope>NUCLEOTIDE SEQUENCE [LARGE SCALE GENOMIC DNA]</scope>
    <source>
        <strain evidence="9 10">ALG-7-W6</strain>
    </source>
</reference>
<evidence type="ECO:0000256" key="4">
    <source>
        <dbReference type="ARBA" id="ARBA00022771"/>
    </source>
</evidence>
<evidence type="ECO:0000256" key="1">
    <source>
        <dbReference type="ARBA" id="ARBA00004123"/>
    </source>
</evidence>
<organism evidence="9 10">
    <name type="scientific">Smittium mucronatum</name>
    <dbReference type="NCBI Taxonomy" id="133383"/>
    <lineage>
        <taxon>Eukaryota</taxon>
        <taxon>Fungi</taxon>
        <taxon>Fungi incertae sedis</taxon>
        <taxon>Zoopagomycota</taxon>
        <taxon>Kickxellomycotina</taxon>
        <taxon>Harpellomycetes</taxon>
        <taxon>Harpellales</taxon>
        <taxon>Legeriomycetaceae</taxon>
        <taxon>Smittium</taxon>
    </lineage>
</organism>